<keyword evidence="17" id="KW-1185">Reference proteome</keyword>
<dbReference type="GO" id="GO:0016887">
    <property type="term" value="F:ATP hydrolysis activity"/>
    <property type="evidence" value="ECO:0007669"/>
    <property type="project" value="InterPro"/>
</dbReference>
<dbReference type="CDD" id="cd00371">
    <property type="entry name" value="HMA"/>
    <property type="match status" value="2"/>
</dbReference>
<dbReference type="RefSeq" id="WP_114509677.1">
    <property type="nucleotide sequence ID" value="NZ_QPMK01000002.1"/>
</dbReference>
<dbReference type="Gene3D" id="3.40.50.1000">
    <property type="entry name" value="HAD superfamily/HAD-like"/>
    <property type="match status" value="1"/>
</dbReference>
<dbReference type="Pfam" id="PF00122">
    <property type="entry name" value="E1-E2_ATPase"/>
    <property type="match status" value="1"/>
</dbReference>
<comment type="subcellular location">
    <subcellularLocation>
        <location evidence="1">Cell membrane</location>
        <topology evidence="1">Multi-pass membrane protein</topology>
    </subcellularLocation>
</comment>
<feature type="transmembrane region" description="Helical" evidence="14">
    <location>
        <begin position="778"/>
        <end position="800"/>
    </location>
</feature>
<keyword evidence="13 14" id="KW-0472">Membrane</keyword>
<dbReference type="GO" id="GO:0055070">
    <property type="term" value="P:copper ion homeostasis"/>
    <property type="evidence" value="ECO:0007669"/>
    <property type="project" value="TreeGrafter"/>
</dbReference>
<dbReference type="Pfam" id="PF00403">
    <property type="entry name" value="HMA"/>
    <property type="match status" value="2"/>
</dbReference>
<dbReference type="GO" id="GO:0043682">
    <property type="term" value="F:P-type divalent copper transporter activity"/>
    <property type="evidence" value="ECO:0007669"/>
    <property type="project" value="TreeGrafter"/>
</dbReference>
<feature type="domain" description="HMA" evidence="15">
    <location>
        <begin position="4"/>
        <end position="67"/>
    </location>
</feature>
<evidence type="ECO:0000256" key="14">
    <source>
        <dbReference type="RuleBase" id="RU362081"/>
    </source>
</evidence>
<keyword evidence="7 14" id="KW-0479">Metal-binding</keyword>
<evidence type="ECO:0000256" key="9">
    <source>
        <dbReference type="ARBA" id="ARBA00022840"/>
    </source>
</evidence>
<keyword evidence="8 14" id="KW-0547">Nucleotide-binding</keyword>
<dbReference type="InterPro" id="IPR017969">
    <property type="entry name" value="Heavy-metal-associated_CS"/>
</dbReference>
<evidence type="ECO:0000256" key="12">
    <source>
        <dbReference type="ARBA" id="ARBA00023065"/>
    </source>
</evidence>
<dbReference type="InterPro" id="IPR044492">
    <property type="entry name" value="P_typ_ATPase_HD_dom"/>
</dbReference>
<dbReference type="NCBIfam" id="TIGR01511">
    <property type="entry name" value="ATPase-IB1_Cu"/>
    <property type="match status" value="1"/>
</dbReference>
<dbReference type="GO" id="GO:0060003">
    <property type="term" value="P:copper ion export"/>
    <property type="evidence" value="ECO:0007669"/>
    <property type="project" value="UniProtKB-ARBA"/>
</dbReference>
<dbReference type="CDD" id="cd02094">
    <property type="entry name" value="P-type_ATPase_Cu-like"/>
    <property type="match status" value="1"/>
</dbReference>
<dbReference type="PROSITE" id="PS50846">
    <property type="entry name" value="HMA_2"/>
    <property type="match status" value="2"/>
</dbReference>
<dbReference type="InterPro" id="IPR036412">
    <property type="entry name" value="HAD-like_sf"/>
</dbReference>
<evidence type="ECO:0000256" key="4">
    <source>
        <dbReference type="ARBA" id="ARBA00022448"/>
    </source>
</evidence>
<dbReference type="EMBL" id="QPMK01000002">
    <property type="protein sequence ID" value="RDD67865.1"/>
    <property type="molecule type" value="Genomic_DNA"/>
</dbReference>
<dbReference type="InterPro" id="IPR059000">
    <property type="entry name" value="ATPase_P-type_domA"/>
</dbReference>
<dbReference type="FunFam" id="2.70.150.10:FF:000020">
    <property type="entry name" value="Copper-exporting P-type ATPase A"/>
    <property type="match status" value="1"/>
</dbReference>
<dbReference type="SUPFAM" id="SSF56784">
    <property type="entry name" value="HAD-like"/>
    <property type="match status" value="1"/>
</dbReference>
<dbReference type="InterPro" id="IPR018303">
    <property type="entry name" value="ATPase_P-typ_P_site"/>
</dbReference>
<keyword evidence="9 14" id="KW-0067">ATP-binding</keyword>
<dbReference type="NCBIfam" id="TIGR01494">
    <property type="entry name" value="ATPase_P-type"/>
    <property type="match status" value="1"/>
</dbReference>
<accession>A0A369TTU1</accession>
<dbReference type="SFLD" id="SFLDF00027">
    <property type="entry name" value="p-type_atpase"/>
    <property type="match status" value="1"/>
</dbReference>
<dbReference type="GO" id="GO:0140581">
    <property type="term" value="F:P-type monovalent copper transporter activity"/>
    <property type="evidence" value="ECO:0007669"/>
    <property type="project" value="UniProtKB-EC"/>
</dbReference>
<evidence type="ECO:0000256" key="11">
    <source>
        <dbReference type="ARBA" id="ARBA00022989"/>
    </source>
</evidence>
<feature type="transmembrane region" description="Helical" evidence="14">
    <location>
        <begin position="440"/>
        <end position="463"/>
    </location>
</feature>
<name>A0A369TTU1_9RHOB</name>
<evidence type="ECO:0000256" key="3">
    <source>
        <dbReference type="ARBA" id="ARBA00012517"/>
    </source>
</evidence>
<dbReference type="GO" id="GO:0005507">
    <property type="term" value="F:copper ion binding"/>
    <property type="evidence" value="ECO:0007669"/>
    <property type="project" value="TreeGrafter"/>
</dbReference>
<organism evidence="16 17">
    <name type="scientific">Thalassococcus profundi</name>
    <dbReference type="NCBI Taxonomy" id="2282382"/>
    <lineage>
        <taxon>Bacteria</taxon>
        <taxon>Pseudomonadati</taxon>
        <taxon>Pseudomonadota</taxon>
        <taxon>Alphaproteobacteria</taxon>
        <taxon>Rhodobacterales</taxon>
        <taxon>Roseobacteraceae</taxon>
        <taxon>Thalassococcus</taxon>
    </lineage>
</organism>
<evidence type="ECO:0000256" key="13">
    <source>
        <dbReference type="ARBA" id="ARBA00023136"/>
    </source>
</evidence>
<evidence type="ECO:0000256" key="2">
    <source>
        <dbReference type="ARBA" id="ARBA00006024"/>
    </source>
</evidence>
<dbReference type="PANTHER" id="PTHR43520:SF8">
    <property type="entry name" value="P-TYPE CU(+) TRANSPORTER"/>
    <property type="match status" value="1"/>
</dbReference>
<dbReference type="SFLD" id="SFLDG00002">
    <property type="entry name" value="C1.7:_P-type_atpase_like"/>
    <property type="match status" value="1"/>
</dbReference>
<evidence type="ECO:0000256" key="10">
    <source>
        <dbReference type="ARBA" id="ARBA00022967"/>
    </source>
</evidence>
<dbReference type="SUPFAM" id="SSF81653">
    <property type="entry name" value="Calcium ATPase, transduction domain A"/>
    <property type="match status" value="1"/>
</dbReference>
<dbReference type="InterPro" id="IPR008250">
    <property type="entry name" value="ATPase_P-typ_transduc_dom_A_sf"/>
</dbReference>
<keyword evidence="11 14" id="KW-1133">Transmembrane helix</keyword>
<feature type="transmembrane region" description="Helical" evidence="14">
    <location>
        <begin position="193"/>
        <end position="210"/>
    </location>
</feature>
<feature type="domain" description="HMA" evidence="15">
    <location>
        <begin position="69"/>
        <end position="135"/>
    </location>
</feature>
<dbReference type="PROSITE" id="PS01047">
    <property type="entry name" value="HMA_1"/>
    <property type="match status" value="1"/>
</dbReference>
<dbReference type="Gene3D" id="3.40.1110.10">
    <property type="entry name" value="Calcium-transporting ATPase, cytoplasmic domain N"/>
    <property type="match status" value="1"/>
</dbReference>
<dbReference type="EC" id="7.2.2.8" evidence="3"/>
<reference evidence="16 17" key="1">
    <citation type="submission" date="2018-07" db="EMBL/GenBank/DDBJ databases">
        <title>Thalassococcus profundi sp. nov., a marine bacterium isolated from deep seawater of Okinawa Trough.</title>
        <authorList>
            <person name="Yu M."/>
        </authorList>
    </citation>
    <scope>NUCLEOTIDE SEQUENCE [LARGE SCALE GENOMIC DNA]</scope>
    <source>
        <strain evidence="16 17">WRAS1</strain>
    </source>
</reference>
<dbReference type="Gene3D" id="2.70.150.10">
    <property type="entry name" value="Calcium-transporting ATPase, cytoplasmic transduction domain A"/>
    <property type="match status" value="1"/>
</dbReference>
<sequence length="825" mass="85124">MAEASLRFEITGMSCAGCAGRAERALSAVPGVAQSNVNLADHTARVTGDVTPKALADALGAAGYPAATETVHLSIDGMSCASCSARVEKALTAEPGVLDATVNLATETATVRHLGGAVDLAALTEAVRKAGYEARAEDRSGPTTDVHEDAQARLWRDTLIAGALTLPVFLVEMGGHLVPAVHHAVTGLVGQSVWWFVQFLVISAVLFGPGRRFLSIGLPLLARGTPDMNSLVALGTLSAWSYSSVALFAPGLLPEAARAVYFEAAGVIVTLILLGRWLEARAKGRTGEAIRKLMALRPDVARVERDGEVVELPAEALRAGDILHLRPGERVAVDGEVIEGRSYIDESLVTGEPVPVEKSLGDSVTGGTINGSGALRFRATAVGRDTVLARIIAMVQDAQGAKLPIQALADKVVLWFVPAIIAIAVVTVAVWLAVGPSPALSHALVAGVSVLIIACPCAMGLATPTSIMVGTGRAAELGVLFRRGDALQRLAEVPVMAFDKTGTLTCGAPALVARHGADGVDTDAVLRLTAAVERHSEHPIARAIEAAASGPLPTIENFEALPGDGLRARVEGREVLIGTARLMAEKGVALDSLRDAMTEVESRGQTPVLVAMDGAAAALFAVADPIKPTSRDAVASLRRAGVKVAMITGDTPASARAIAAELGIDHVEAGVRPDGKVAAIERLQRTYGAVAFTGDGINDAPALAAADVGLAVGTGTDVAIDAADVVLVSGDITAAVTARHVSARVLRNIKQNLVWAFGYNVALVPVAAGVLYPLTGMMLSPMLAAGAMALSSVFVVTNALRLRRIGAPDAAPRDTGAERQREALT</sequence>
<evidence type="ECO:0000259" key="15">
    <source>
        <dbReference type="PROSITE" id="PS50846"/>
    </source>
</evidence>
<dbReference type="InterPro" id="IPR023298">
    <property type="entry name" value="ATPase_P-typ_TM_dom_sf"/>
</dbReference>
<evidence type="ECO:0000313" key="17">
    <source>
        <dbReference type="Proteomes" id="UP000253977"/>
    </source>
</evidence>
<keyword evidence="12" id="KW-0406">Ion transport</keyword>
<evidence type="ECO:0000256" key="8">
    <source>
        <dbReference type="ARBA" id="ARBA00022741"/>
    </source>
</evidence>
<evidence type="ECO:0000313" key="16">
    <source>
        <dbReference type="EMBL" id="RDD67865.1"/>
    </source>
</evidence>
<dbReference type="InterPro" id="IPR023214">
    <property type="entry name" value="HAD_sf"/>
</dbReference>
<evidence type="ECO:0000256" key="5">
    <source>
        <dbReference type="ARBA" id="ARBA00022475"/>
    </source>
</evidence>
<dbReference type="AlphaFoldDB" id="A0A369TTU1"/>
<dbReference type="InterPro" id="IPR027256">
    <property type="entry name" value="P-typ_ATPase_IB"/>
</dbReference>
<dbReference type="Proteomes" id="UP000253977">
    <property type="component" value="Unassembled WGS sequence"/>
</dbReference>
<protein>
    <recommendedName>
        <fullName evidence="3">P-type Cu(+) transporter</fullName>
        <ecNumber evidence="3">7.2.2.8</ecNumber>
    </recommendedName>
</protein>
<keyword evidence="10" id="KW-1278">Translocase</keyword>
<comment type="caution">
    <text evidence="16">The sequence shown here is derived from an EMBL/GenBank/DDBJ whole genome shotgun (WGS) entry which is preliminary data.</text>
</comment>
<dbReference type="PANTHER" id="PTHR43520">
    <property type="entry name" value="ATP7, ISOFORM B"/>
    <property type="match status" value="1"/>
</dbReference>
<feature type="transmembrane region" description="Helical" evidence="14">
    <location>
        <begin position="412"/>
        <end position="434"/>
    </location>
</feature>
<dbReference type="SFLD" id="SFLDS00003">
    <property type="entry name" value="Haloacid_Dehalogenase"/>
    <property type="match status" value="1"/>
</dbReference>
<evidence type="ECO:0000256" key="7">
    <source>
        <dbReference type="ARBA" id="ARBA00022723"/>
    </source>
</evidence>
<dbReference type="PROSITE" id="PS00154">
    <property type="entry name" value="ATPASE_E1_E2"/>
    <property type="match status" value="1"/>
</dbReference>
<dbReference type="InterPro" id="IPR036163">
    <property type="entry name" value="HMA_dom_sf"/>
</dbReference>
<evidence type="ECO:0000256" key="1">
    <source>
        <dbReference type="ARBA" id="ARBA00004651"/>
    </source>
</evidence>
<feature type="transmembrane region" description="Helical" evidence="14">
    <location>
        <begin position="753"/>
        <end position="772"/>
    </location>
</feature>
<dbReference type="PRINTS" id="PR00943">
    <property type="entry name" value="CUATPASE"/>
</dbReference>
<dbReference type="InterPro" id="IPR023299">
    <property type="entry name" value="ATPase_P-typ_cyto_dom_N"/>
</dbReference>
<gene>
    <name evidence="16" type="ORF">DU478_04185</name>
</gene>
<dbReference type="OrthoDB" id="9807843at2"/>
<dbReference type="FunFam" id="3.30.70.100:FF:000005">
    <property type="entry name" value="Copper-exporting P-type ATPase A"/>
    <property type="match status" value="1"/>
</dbReference>
<dbReference type="InterPro" id="IPR001757">
    <property type="entry name" value="P_typ_ATPase"/>
</dbReference>
<dbReference type="Gene3D" id="3.30.70.100">
    <property type="match status" value="2"/>
</dbReference>
<dbReference type="GO" id="GO:0005524">
    <property type="term" value="F:ATP binding"/>
    <property type="evidence" value="ECO:0007669"/>
    <property type="project" value="UniProtKB-UniRule"/>
</dbReference>
<evidence type="ECO:0000256" key="6">
    <source>
        <dbReference type="ARBA" id="ARBA00022692"/>
    </source>
</evidence>
<feature type="transmembrane region" description="Helical" evidence="14">
    <location>
        <begin position="231"/>
        <end position="253"/>
    </location>
</feature>
<keyword evidence="5 14" id="KW-1003">Cell membrane</keyword>
<dbReference type="SUPFAM" id="SSF55008">
    <property type="entry name" value="HMA, heavy metal-associated domain"/>
    <property type="match status" value="2"/>
</dbReference>
<keyword evidence="6 14" id="KW-0812">Transmembrane</keyword>
<comment type="similarity">
    <text evidence="2 14">Belongs to the cation transport ATPase (P-type) (TC 3.A.3) family. Type IB subfamily.</text>
</comment>
<proteinExistence type="inferred from homology"/>
<feature type="transmembrane region" description="Helical" evidence="14">
    <location>
        <begin position="259"/>
        <end position="278"/>
    </location>
</feature>
<dbReference type="NCBIfam" id="TIGR01525">
    <property type="entry name" value="ATPase-IB_hvy"/>
    <property type="match status" value="1"/>
</dbReference>
<dbReference type="Pfam" id="PF00702">
    <property type="entry name" value="Hydrolase"/>
    <property type="match status" value="1"/>
</dbReference>
<dbReference type="SUPFAM" id="SSF81665">
    <property type="entry name" value="Calcium ATPase, transmembrane domain M"/>
    <property type="match status" value="1"/>
</dbReference>
<dbReference type="GO" id="GO:0005886">
    <property type="term" value="C:plasma membrane"/>
    <property type="evidence" value="ECO:0007669"/>
    <property type="project" value="UniProtKB-SubCell"/>
</dbReference>
<dbReference type="InterPro" id="IPR006121">
    <property type="entry name" value="HMA_dom"/>
</dbReference>
<keyword evidence="4" id="KW-0813">Transport</keyword>
<dbReference type="PRINTS" id="PR00119">
    <property type="entry name" value="CATATPASE"/>
</dbReference>
<feature type="transmembrane region" description="Helical" evidence="14">
    <location>
        <begin position="159"/>
        <end position="181"/>
    </location>
</feature>